<dbReference type="EMBL" id="CM046388">
    <property type="protein sequence ID" value="KAI8574603.1"/>
    <property type="molecule type" value="Genomic_DNA"/>
</dbReference>
<gene>
    <name evidence="1" type="ORF">RHMOL_Rhmol01G0366800</name>
</gene>
<name>A0ACC0QCA8_RHOML</name>
<reference evidence="1" key="1">
    <citation type="submission" date="2022-02" db="EMBL/GenBank/DDBJ databases">
        <title>Plant Genome Project.</title>
        <authorList>
            <person name="Zhang R.-G."/>
        </authorList>
    </citation>
    <scope>NUCLEOTIDE SEQUENCE</scope>
    <source>
        <strain evidence="1">AT1</strain>
    </source>
</reference>
<protein>
    <submittedName>
        <fullName evidence="1">Uncharacterized protein</fullName>
    </submittedName>
</protein>
<evidence type="ECO:0000313" key="1">
    <source>
        <dbReference type="EMBL" id="KAI8574603.1"/>
    </source>
</evidence>
<comment type="caution">
    <text evidence="1">The sequence shown here is derived from an EMBL/GenBank/DDBJ whole genome shotgun (WGS) entry which is preliminary data.</text>
</comment>
<keyword evidence="2" id="KW-1185">Reference proteome</keyword>
<accession>A0ACC0QCA8</accession>
<dbReference type="Proteomes" id="UP001062846">
    <property type="component" value="Chromosome 1"/>
</dbReference>
<organism evidence="1 2">
    <name type="scientific">Rhododendron molle</name>
    <name type="common">Chinese azalea</name>
    <name type="synonym">Azalea mollis</name>
    <dbReference type="NCBI Taxonomy" id="49168"/>
    <lineage>
        <taxon>Eukaryota</taxon>
        <taxon>Viridiplantae</taxon>
        <taxon>Streptophyta</taxon>
        <taxon>Embryophyta</taxon>
        <taxon>Tracheophyta</taxon>
        <taxon>Spermatophyta</taxon>
        <taxon>Magnoliopsida</taxon>
        <taxon>eudicotyledons</taxon>
        <taxon>Gunneridae</taxon>
        <taxon>Pentapetalae</taxon>
        <taxon>asterids</taxon>
        <taxon>Ericales</taxon>
        <taxon>Ericaceae</taxon>
        <taxon>Ericoideae</taxon>
        <taxon>Rhodoreae</taxon>
        <taxon>Rhododendron</taxon>
    </lineage>
</organism>
<proteinExistence type="predicted"/>
<sequence>MNTNSPPPVATVSFASTATSALHLQTLLLLCCLAAPKHPPSFRRYKWNPPTLLPTQLLSSRFSAMESVASQPQAKPVSIRYNATVAQDGSGNYTTIHDAIAAAPVKSVNRYYIHIKPGVYKDEYVTVGKDKTNIALIGDNAGTTKITGSRSNGGGITNTPQTATMIVDGSGFMAQSITFENSAPPPKSHQAVALTNNANRSAFYQCVFLGYQDTLLANHNKQFYKDCDIYGSVDFVWGYGKAVFQDCRIYARRIGSDGNVVTAQGKYNPTWDSGFSFQNCKVTVDPNLALQKSEVSVVLGRPWKDYATVVFMESFLDDIVKPEGWSIKWDNIPKPHIFYAEYNNSGPGANTSERVKWPGYRVLTSAAEAIPFTVSKFIDGDAWIPETVVEGYGFMARSITFENSAPPPNSHQAVALTNNADRSAFYQCVFLSYQDTLLANHNRQFYKDCDIYGSVDFVWGFAKAVFQDYRLYARQTDSDGNMVTAQGKDSPTFDSGFSFQNCKVTVDPELVLRKSEVSVILGRPWKDYATVVFMQSFLDDIVKPEGWSISWDNIRKPYIFYAEYNNWGPGANTSGRVKWPGRRGLTSAAEATRFTVSKFIGGDAWIPEMGIPYQGGLNA</sequence>
<evidence type="ECO:0000313" key="2">
    <source>
        <dbReference type="Proteomes" id="UP001062846"/>
    </source>
</evidence>